<feature type="compositionally biased region" description="Low complexity" evidence="1">
    <location>
        <begin position="520"/>
        <end position="538"/>
    </location>
</feature>
<dbReference type="SUPFAM" id="SSF49562">
    <property type="entry name" value="C2 domain (Calcium/lipid-binding domain, CaLB)"/>
    <property type="match status" value="1"/>
</dbReference>
<organism evidence="3 4">
    <name type="scientific">Acrobeloides nanus</name>
    <dbReference type="NCBI Taxonomy" id="290746"/>
    <lineage>
        <taxon>Eukaryota</taxon>
        <taxon>Metazoa</taxon>
        <taxon>Ecdysozoa</taxon>
        <taxon>Nematoda</taxon>
        <taxon>Chromadorea</taxon>
        <taxon>Rhabditida</taxon>
        <taxon>Tylenchina</taxon>
        <taxon>Cephalobomorpha</taxon>
        <taxon>Cephaloboidea</taxon>
        <taxon>Cephalobidae</taxon>
        <taxon>Acrobeloides</taxon>
    </lineage>
</organism>
<dbReference type="Proteomes" id="UP000887540">
    <property type="component" value="Unplaced"/>
</dbReference>
<feature type="region of interest" description="Disordered" evidence="1">
    <location>
        <begin position="186"/>
        <end position="210"/>
    </location>
</feature>
<dbReference type="InterPro" id="IPR000008">
    <property type="entry name" value="C2_dom"/>
</dbReference>
<evidence type="ECO:0000313" key="3">
    <source>
        <dbReference type="Proteomes" id="UP000887540"/>
    </source>
</evidence>
<dbReference type="InterPro" id="IPR035892">
    <property type="entry name" value="C2_domain_sf"/>
</dbReference>
<keyword evidence="3" id="KW-1185">Reference proteome</keyword>
<name>A0A914EB83_9BILA</name>
<accession>A0A914EB83</accession>
<feature type="region of interest" description="Disordered" evidence="1">
    <location>
        <begin position="517"/>
        <end position="539"/>
    </location>
</feature>
<evidence type="ECO:0000259" key="2">
    <source>
        <dbReference type="Pfam" id="PF00168"/>
    </source>
</evidence>
<feature type="region of interest" description="Disordered" evidence="1">
    <location>
        <begin position="230"/>
        <end position="266"/>
    </location>
</feature>
<dbReference type="Gene3D" id="2.60.40.150">
    <property type="entry name" value="C2 domain"/>
    <property type="match status" value="1"/>
</dbReference>
<feature type="domain" description="C2" evidence="2">
    <location>
        <begin position="297"/>
        <end position="393"/>
    </location>
</feature>
<feature type="compositionally biased region" description="Low complexity" evidence="1">
    <location>
        <begin position="230"/>
        <end position="242"/>
    </location>
</feature>
<reference evidence="4" key="1">
    <citation type="submission" date="2022-11" db="UniProtKB">
        <authorList>
            <consortium name="WormBaseParasite"/>
        </authorList>
    </citation>
    <scope>IDENTIFICATION</scope>
</reference>
<sequence length="588" mass="64730">MSECGFTIQGTNVVDVAQELSVSPCVIFDDIPKEEAHEQEKDSYELHDIDFIVERVDFDENVVGKSTSEPENEDKSALENCTFHEKQEIELGMLTTPESCQNEAQEDSKAVSVTTDEGLASKILEEDELVTPKKFIEEDETKTLSSSETSKDITYETQAMTDIFKDNHPSPPSKQDHEHFHEAQDLPTPISSTQPKHDHTSSHSIPPQISITDSIDDTFQQLALEELEPISISSTSTSPASSDLPKNGNKQSDSTSSSRTSLTSSTSTSQQVALGLLSTALANRLGSAPLPRIVEWLRINIVQLKMVNKCDGQAKLSVQVKFDNQDVFQTAMVPCTSSCVFGDEFTQEFKPNITSLRLYVTEQIPNQKSRLIGRALIRRKEAVQAASQDNWYTVYGVSGTKSAVSTGIGEICLDTTYDAASKIMKLRILDFTVPPHAADQLRSSNGQAYLGFRVAGHGEFTSMEKLKISSERRSLQTVQLDCSGFAERLKEARARQLSVDSVTSDCTTQSVHSLTLTPGTPCSIRRPTPTSSSGSTSTLFDDSPLRLSIKVYKDPKNESSCCGHVRIPLDDETMLPKGKPTGPNWWVL</sequence>
<protein>
    <submittedName>
        <fullName evidence="4">C2 domain-containing protein</fullName>
    </submittedName>
</protein>
<proteinExistence type="predicted"/>
<evidence type="ECO:0000313" key="4">
    <source>
        <dbReference type="WBParaSite" id="ACRNAN_scaffold7008.g15228.t1"/>
    </source>
</evidence>
<evidence type="ECO:0000256" key="1">
    <source>
        <dbReference type="SAM" id="MobiDB-lite"/>
    </source>
</evidence>
<dbReference type="Pfam" id="PF00168">
    <property type="entry name" value="C2"/>
    <property type="match status" value="1"/>
</dbReference>
<dbReference type="AlphaFoldDB" id="A0A914EB83"/>
<dbReference type="WBParaSite" id="ACRNAN_scaffold7008.g15228.t1">
    <property type="protein sequence ID" value="ACRNAN_scaffold7008.g15228.t1"/>
    <property type="gene ID" value="ACRNAN_scaffold7008.g15228"/>
</dbReference>
<feature type="compositionally biased region" description="Low complexity" evidence="1">
    <location>
        <begin position="252"/>
        <end position="266"/>
    </location>
</feature>